<evidence type="ECO:0008006" key="3">
    <source>
        <dbReference type="Google" id="ProtNLM"/>
    </source>
</evidence>
<keyword evidence="2" id="KW-1185">Reference proteome</keyword>
<organism evidence="1 2">
    <name type="scientific">Saguinus oedipus</name>
    <name type="common">Cotton-top tamarin</name>
    <name type="synonym">Oedipomidas oedipus</name>
    <dbReference type="NCBI Taxonomy" id="9490"/>
    <lineage>
        <taxon>Eukaryota</taxon>
        <taxon>Metazoa</taxon>
        <taxon>Chordata</taxon>
        <taxon>Craniata</taxon>
        <taxon>Vertebrata</taxon>
        <taxon>Euteleostomi</taxon>
        <taxon>Mammalia</taxon>
        <taxon>Eutheria</taxon>
        <taxon>Euarchontoglires</taxon>
        <taxon>Primates</taxon>
        <taxon>Haplorrhini</taxon>
        <taxon>Platyrrhini</taxon>
        <taxon>Cebidae</taxon>
        <taxon>Callitrichinae</taxon>
        <taxon>Saguinus</taxon>
    </lineage>
</organism>
<name>A0ABQ9WFY3_SAGOE</name>
<reference evidence="1 2" key="1">
    <citation type="submission" date="2023-05" db="EMBL/GenBank/DDBJ databases">
        <title>B98-5 Cell Line De Novo Hybrid Assembly: An Optical Mapping Approach.</title>
        <authorList>
            <person name="Kananen K."/>
            <person name="Auerbach J.A."/>
            <person name="Kautto E."/>
            <person name="Blachly J.S."/>
        </authorList>
    </citation>
    <scope>NUCLEOTIDE SEQUENCE [LARGE SCALE GENOMIC DNA]</scope>
    <source>
        <strain evidence="1">B95-8</strain>
        <tissue evidence="1">Cell line</tissue>
    </source>
</reference>
<dbReference type="EMBL" id="JASSZA010000001">
    <property type="protein sequence ID" value="KAK2120560.1"/>
    <property type="molecule type" value="Genomic_DNA"/>
</dbReference>
<protein>
    <recommendedName>
        <fullName evidence="3">GHMP kinase C-terminal domain-containing protein</fullName>
    </recommendedName>
</protein>
<comment type="caution">
    <text evidence="1">The sequence shown here is derived from an EMBL/GenBank/DDBJ whole genome shotgun (WGS) entry which is preliminary data.</text>
</comment>
<dbReference type="InterPro" id="IPR027266">
    <property type="entry name" value="TrmE/GcvT-like"/>
</dbReference>
<dbReference type="SUPFAM" id="SSF103025">
    <property type="entry name" value="Folate-binding domain"/>
    <property type="match status" value="1"/>
</dbReference>
<evidence type="ECO:0000313" key="1">
    <source>
        <dbReference type="EMBL" id="KAK2120560.1"/>
    </source>
</evidence>
<dbReference type="Gene3D" id="3.30.1360.120">
    <property type="entry name" value="Probable tRNA modification gtpase trme, domain 1"/>
    <property type="match status" value="1"/>
</dbReference>
<sequence length="72" mass="7915">MLRYAHGVKRREEGNSLAGALKGDGYYLAVGGAVAQHNWSHITTVLQDRKFRCQLIDSSEDLGMISIQGPAR</sequence>
<gene>
    <name evidence="1" type="ORF">P7K49_001946</name>
</gene>
<accession>A0ABQ9WFY3</accession>
<evidence type="ECO:0000313" key="2">
    <source>
        <dbReference type="Proteomes" id="UP001266305"/>
    </source>
</evidence>
<proteinExistence type="predicted"/>
<dbReference type="Proteomes" id="UP001266305">
    <property type="component" value="Unassembled WGS sequence"/>
</dbReference>